<feature type="transmembrane region" description="Helical" evidence="9">
    <location>
        <begin position="291"/>
        <end position="311"/>
    </location>
</feature>
<keyword evidence="3 9" id="KW-0812">Transmembrane</keyword>
<evidence type="ECO:0000256" key="2">
    <source>
        <dbReference type="ARBA" id="ARBA00022475"/>
    </source>
</evidence>
<gene>
    <name evidence="11" type="ORF">OFUS_LOCUS11786</name>
</gene>
<keyword evidence="7" id="KW-0675">Receptor</keyword>
<evidence type="ECO:0000256" key="4">
    <source>
        <dbReference type="ARBA" id="ARBA00022989"/>
    </source>
</evidence>
<dbReference type="Pfam" id="PF00001">
    <property type="entry name" value="7tm_1"/>
    <property type="match status" value="1"/>
</dbReference>
<evidence type="ECO:0000313" key="11">
    <source>
        <dbReference type="EMBL" id="CAH1785773.1"/>
    </source>
</evidence>
<protein>
    <recommendedName>
        <fullName evidence="10">G-protein coupled receptors family 1 profile domain-containing protein</fullName>
    </recommendedName>
</protein>
<evidence type="ECO:0000256" key="5">
    <source>
        <dbReference type="ARBA" id="ARBA00023040"/>
    </source>
</evidence>
<dbReference type="PANTHER" id="PTHR24249:SF372">
    <property type="entry name" value="G-PROTEIN COUPLED RECEPTORS FAMILY 1 PROFILE DOMAIN-CONTAINING PROTEIN"/>
    <property type="match status" value="1"/>
</dbReference>
<dbReference type="Proteomes" id="UP000749559">
    <property type="component" value="Unassembled WGS sequence"/>
</dbReference>
<dbReference type="EMBL" id="CAIIXF020000006">
    <property type="protein sequence ID" value="CAH1785773.1"/>
    <property type="molecule type" value="Genomic_DNA"/>
</dbReference>
<keyword evidence="4 9" id="KW-1133">Transmembrane helix</keyword>
<dbReference type="Gene3D" id="1.20.1070.10">
    <property type="entry name" value="Rhodopsin 7-helix transmembrane proteins"/>
    <property type="match status" value="1"/>
</dbReference>
<dbReference type="InterPro" id="IPR050569">
    <property type="entry name" value="TAAR"/>
</dbReference>
<dbReference type="GO" id="GO:0005886">
    <property type="term" value="C:plasma membrane"/>
    <property type="evidence" value="ECO:0007669"/>
    <property type="project" value="UniProtKB-SubCell"/>
</dbReference>
<feature type="domain" description="G-protein coupled receptors family 1 profile" evidence="10">
    <location>
        <begin position="84"/>
        <end position="342"/>
    </location>
</feature>
<feature type="transmembrane region" description="Helical" evidence="9">
    <location>
        <begin position="234"/>
        <end position="259"/>
    </location>
</feature>
<comment type="subcellular location">
    <subcellularLocation>
        <location evidence="1">Cell membrane</location>
        <topology evidence="1">Multi-pass membrane protein</topology>
    </subcellularLocation>
</comment>
<evidence type="ECO:0000256" key="7">
    <source>
        <dbReference type="ARBA" id="ARBA00023170"/>
    </source>
</evidence>
<dbReference type="PROSITE" id="PS50262">
    <property type="entry name" value="G_PROTEIN_RECEP_F1_2"/>
    <property type="match status" value="1"/>
</dbReference>
<dbReference type="OrthoDB" id="6147740at2759"/>
<evidence type="ECO:0000256" key="1">
    <source>
        <dbReference type="ARBA" id="ARBA00004651"/>
    </source>
</evidence>
<dbReference type="SMART" id="SM01381">
    <property type="entry name" value="7TM_GPCR_Srsx"/>
    <property type="match status" value="1"/>
</dbReference>
<keyword evidence="8" id="KW-0807">Transducer</keyword>
<feature type="transmembrane region" description="Helical" evidence="9">
    <location>
        <begin position="106"/>
        <end position="129"/>
    </location>
</feature>
<name>A0A8S4NX87_OWEFU</name>
<dbReference type="SUPFAM" id="SSF81321">
    <property type="entry name" value="Family A G protein-coupled receptor-like"/>
    <property type="match status" value="1"/>
</dbReference>
<evidence type="ECO:0000313" key="12">
    <source>
        <dbReference type="Proteomes" id="UP000749559"/>
    </source>
</evidence>
<comment type="caution">
    <text evidence="11">The sequence shown here is derived from an EMBL/GenBank/DDBJ whole genome shotgun (WGS) entry which is preliminary data.</text>
</comment>
<sequence length="373" mass="42996">MSINDVFCGTQFEGVTFFAKNNIQHLNMVGEDTFWSSMEQNNSLSKMRGNETWNAHLLKPELPRHQMIVHMSIEILLILLTCCGNIVVLISIWLRRSLQTVNNMFLASLSLADLIMGTFASPLSVYILYMVPIVYGSHIQDKWLCTCRYFAICMSVAPSLFSLSGIAIDRYIAVVYPIKYRETVTRTWAVIYLIFSWIYCTIGSAMLFYKNMISFDDPGDFCRTRMVMHPDFSIIVKAHLGVLFLICSISHITIAFIAYKRKNAVATELNVTNSDIMVQTYKRQKRITRTMTLICGVFVLCWLPWVIMSLISLDDYPMWWKSLFYFTVELSFAGSAVNPWIYAYRHRTLRKAMLNVLKCKYKRLTASEVIASS</sequence>
<evidence type="ECO:0000259" key="10">
    <source>
        <dbReference type="PROSITE" id="PS50262"/>
    </source>
</evidence>
<dbReference type="GO" id="GO:0004930">
    <property type="term" value="F:G protein-coupled receptor activity"/>
    <property type="evidence" value="ECO:0007669"/>
    <property type="project" value="UniProtKB-KW"/>
</dbReference>
<reference evidence="11" key="1">
    <citation type="submission" date="2022-03" db="EMBL/GenBank/DDBJ databases">
        <authorList>
            <person name="Martin C."/>
        </authorList>
    </citation>
    <scope>NUCLEOTIDE SEQUENCE</scope>
</reference>
<keyword evidence="12" id="KW-1185">Reference proteome</keyword>
<keyword evidence="6 9" id="KW-0472">Membrane</keyword>
<evidence type="ECO:0000256" key="6">
    <source>
        <dbReference type="ARBA" id="ARBA00023136"/>
    </source>
</evidence>
<dbReference type="CDD" id="cd00637">
    <property type="entry name" value="7tm_classA_rhodopsin-like"/>
    <property type="match status" value="1"/>
</dbReference>
<accession>A0A8S4NX87</accession>
<feature type="transmembrane region" description="Helical" evidence="9">
    <location>
        <begin position="189"/>
        <end position="209"/>
    </location>
</feature>
<keyword evidence="2" id="KW-1003">Cell membrane</keyword>
<dbReference type="InterPro" id="IPR000276">
    <property type="entry name" value="GPCR_Rhodpsn"/>
</dbReference>
<organism evidence="11 12">
    <name type="scientific">Owenia fusiformis</name>
    <name type="common">Polychaete worm</name>
    <dbReference type="NCBI Taxonomy" id="6347"/>
    <lineage>
        <taxon>Eukaryota</taxon>
        <taxon>Metazoa</taxon>
        <taxon>Spiralia</taxon>
        <taxon>Lophotrochozoa</taxon>
        <taxon>Annelida</taxon>
        <taxon>Polychaeta</taxon>
        <taxon>Sedentaria</taxon>
        <taxon>Canalipalpata</taxon>
        <taxon>Sabellida</taxon>
        <taxon>Oweniida</taxon>
        <taxon>Oweniidae</taxon>
        <taxon>Owenia</taxon>
    </lineage>
</organism>
<feature type="transmembrane region" description="Helical" evidence="9">
    <location>
        <begin position="67"/>
        <end position="94"/>
    </location>
</feature>
<feature type="transmembrane region" description="Helical" evidence="9">
    <location>
        <begin position="323"/>
        <end position="344"/>
    </location>
</feature>
<feature type="transmembrane region" description="Helical" evidence="9">
    <location>
        <begin position="149"/>
        <end position="168"/>
    </location>
</feature>
<evidence type="ECO:0000256" key="9">
    <source>
        <dbReference type="SAM" id="Phobius"/>
    </source>
</evidence>
<dbReference type="AlphaFoldDB" id="A0A8S4NX87"/>
<proteinExistence type="predicted"/>
<dbReference type="PANTHER" id="PTHR24249">
    <property type="entry name" value="HISTAMINE RECEPTOR-RELATED G-PROTEIN COUPLED RECEPTOR"/>
    <property type="match status" value="1"/>
</dbReference>
<evidence type="ECO:0000256" key="8">
    <source>
        <dbReference type="ARBA" id="ARBA00023224"/>
    </source>
</evidence>
<keyword evidence="5" id="KW-0297">G-protein coupled receptor</keyword>
<dbReference type="PRINTS" id="PR00237">
    <property type="entry name" value="GPCRRHODOPSN"/>
</dbReference>
<evidence type="ECO:0000256" key="3">
    <source>
        <dbReference type="ARBA" id="ARBA00022692"/>
    </source>
</evidence>
<dbReference type="InterPro" id="IPR017452">
    <property type="entry name" value="GPCR_Rhodpsn_7TM"/>
</dbReference>